<gene>
    <name evidence="1" type="ORF">SDC9_153539</name>
</gene>
<protein>
    <submittedName>
        <fullName evidence="1">Uncharacterized protein</fullName>
    </submittedName>
</protein>
<proteinExistence type="predicted"/>
<sequence>MFQEQRHRHLGLQLFVAEIADLFLNRRGDMLECRQMHHRKGDQRNQQYAHILRHAAPAADHAGHHRLMRRFGRGAVAGVALPAAGVVNRAENTDQKIPDAEIVGGAAAERIDHRLAGFGAVGQSLHDAAP</sequence>
<dbReference type="AlphaFoldDB" id="A0A645F0U8"/>
<dbReference type="EMBL" id="VSSQ01052186">
    <property type="protein sequence ID" value="MPN06283.1"/>
    <property type="molecule type" value="Genomic_DNA"/>
</dbReference>
<accession>A0A645F0U8</accession>
<evidence type="ECO:0000313" key="1">
    <source>
        <dbReference type="EMBL" id="MPN06283.1"/>
    </source>
</evidence>
<comment type="caution">
    <text evidence="1">The sequence shown here is derived from an EMBL/GenBank/DDBJ whole genome shotgun (WGS) entry which is preliminary data.</text>
</comment>
<name>A0A645F0U8_9ZZZZ</name>
<reference evidence="1" key="1">
    <citation type="submission" date="2019-08" db="EMBL/GenBank/DDBJ databases">
        <authorList>
            <person name="Kucharzyk K."/>
            <person name="Murdoch R.W."/>
            <person name="Higgins S."/>
            <person name="Loffler F."/>
        </authorList>
    </citation>
    <scope>NUCLEOTIDE SEQUENCE</scope>
</reference>
<organism evidence="1">
    <name type="scientific">bioreactor metagenome</name>
    <dbReference type="NCBI Taxonomy" id="1076179"/>
    <lineage>
        <taxon>unclassified sequences</taxon>
        <taxon>metagenomes</taxon>
        <taxon>ecological metagenomes</taxon>
    </lineage>
</organism>